<reference evidence="2 3" key="1">
    <citation type="journal article" date="2005" name="BMC Genomics">
        <title>Bacterial genome adaptation to niches: divergence of the potential virulence genes in three Burkholderia species of different survival strategies.</title>
        <authorList>
            <person name="Kim H.S."/>
            <person name="Schell M.A."/>
            <person name="Yu Y."/>
            <person name="Ulrich R.L."/>
            <person name="Sarria S.H."/>
            <person name="Nierman W.C."/>
            <person name="DeShazer D."/>
        </authorList>
    </citation>
    <scope>NUCLEOTIDE SEQUENCE [LARGE SCALE GENOMIC DNA]</scope>
    <source>
        <strain evidence="3">ATCC 700388 / DSM 13276 / CCUG 48851 / CIP 106301 / E264</strain>
    </source>
</reference>
<evidence type="ECO:0000313" key="3">
    <source>
        <dbReference type="Proteomes" id="UP000001930"/>
    </source>
</evidence>
<name>Q2T2E3_BURTA</name>
<dbReference type="KEGG" id="bte:BTH_I0096"/>
<feature type="region of interest" description="Disordered" evidence="1">
    <location>
        <begin position="440"/>
        <end position="596"/>
    </location>
</feature>
<evidence type="ECO:0000313" key="2">
    <source>
        <dbReference type="EMBL" id="ABC39248.1"/>
    </source>
</evidence>
<sequence>MAEQRYAPHHIADLITVRNVVTQMKEMAAMSRYRPPFTLVQRPVPRIQLGAHASPILALLGLREPARQIKARAGEVHEFHPYFEAFLEVAEIGLRYEDATGEMRTLEYDEFDGASFSNHPKVALYCATLNDFFVRLGKRLDKKSRAAAKAFERTPSDNRQHAMRYAAQLIDRAPRTRIVHVTIRRHLDLYGNPVSQDEIRACRQMLSDYLDEPSPKRSHLGHCSFLRRFSDVGYCLDAFVFLSDSFLKPAADIARDLTEWWEAFAPKSTACVTRVLPPDKLVKETLDRMTLVTEPDFYVRPARLSGAPKKLRHFWCTQFPVNLRAARRRGKAGSYRPTADQSHTVDPLLEALREEEIEDNGVQKELRWRQAREKEQARRSASHKKGARTRAKNRKTAEQERAWQSARFEACKSRIMYDDEIIDVEAAEVIDVAQALRRHSRRRTVLPSASATPRHADNLAPCSPAAGITPNAPEMAAASSDRGVAAGSLTEPRIFDEQPGVITPAPGLGETEGATAATSGPATNAGPKTRRRTSEKQERDKHGRLRTIQVEVRRASPLTRSSTAMKKAPNNAEANTPSTESGFDASSPHTTSDPTE</sequence>
<dbReference type="AlphaFoldDB" id="Q2T2E3"/>
<dbReference type="Proteomes" id="UP000001930">
    <property type="component" value="Chromosome I"/>
</dbReference>
<keyword evidence="3" id="KW-1185">Reference proteome</keyword>
<dbReference type="EMBL" id="CP000086">
    <property type="protein sequence ID" value="ABC39248.1"/>
    <property type="molecule type" value="Genomic_DNA"/>
</dbReference>
<feature type="compositionally biased region" description="Basic residues" evidence="1">
    <location>
        <begin position="380"/>
        <end position="394"/>
    </location>
</feature>
<organism evidence="2 3">
    <name type="scientific">Burkholderia thailandensis (strain ATCC 700388 / DSM 13276 / CCUG 48851 / CIP 106301 / E264)</name>
    <dbReference type="NCBI Taxonomy" id="271848"/>
    <lineage>
        <taxon>Bacteria</taxon>
        <taxon>Pseudomonadati</taxon>
        <taxon>Pseudomonadota</taxon>
        <taxon>Betaproteobacteria</taxon>
        <taxon>Burkholderiales</taxon>
        <taxon>Burkholderiaceae</taxon>
        <taxon>Burkholderia</taxon>
        <taxon>pseudomallei group</taxon>
    </lineage>
</organism>
<accession>Q2T2E3</accession>
<dbReference type="HOGENOM" id="CLU_480361_0_0_4"/>
<feature type="compositionally biased region" description="Basic and acidic residues" evidence="1">
    <location>
        <begin position="532"/>
        <end position="541"/>
    </location>
</feature>
<evidence type="ECO:0000256" key="1">
    <source>
        <dbReference type="SAM" id="MobiDB-lite"/>
    </source>
</evidence>
<feature type="compositionally biased region" description="Polar residues" evidence="1">
    <location>
        <begin position="572"/>
        <end position="581"/>
    </location>
</feature>
<proteinExistence type="predicted"/>
<protein>
    <submittedName>
        <fullName evidence="2">Uncharacterized protein</fullName>
    </submittedName>
</protein>
<feature type="region of interest" description="Disordered" evidence="1">
    <location>
        <begin position="363"/>
        <end position="402"/>
    </location>
</feature>
<feature type="compositionally biased region" description="Polar residues" evidence="1">
    <location>
        <begin position="587"/>
        <end position="596"/>
    </location>
</feature>
<gene>
    <name evidence="2" type="ordered locus">BTH_I0096</name>
</gene>
<feature type="compositionally biased region" description="Basic and acidic residues" evidence="1">
    <location>
        <begin position="363"/>
        <end position="378"/>
    </location>
</feature>